<name>A0A165PHD4_9AGAM</name>
<evidence type="ECO:0000313" key="1">
    <source>
        <dbReference type="EMBL" id="KZT21045.1"/>
    </source>
</evidence>
<organism evidence="1 2">
    <name type="scientific">Neolentinus lepideus HHB14362 ss-1</name>
    <dbReference type="NCBI Taxonomy" id="1314782"/>
    <lineage>
        <taxon>Eukaryota</taxon>
        <taxon>Fungi</taxon>
        <taxon>Dikarya</taxon>
        <taxon>Basidiomycota</taxon>
        <taxon>Agaricomycotina</taxon>
        <taxon>Agaricomycetes</taxon>
        <taxon>Gloeophyllales</taxon>
        <taxon>Gloeophyllaceae</taxon>
        <taxon>Neolentinus</taxon>
    </lineage>
</organism>
<dbReference type="AlphaFoldDB" id="A0A165PHD4"/>
<gene>
    <name evidence="1" type="ORF">NEOLEDRAFT_1244774</name>
</gene>
<dbReference type="InParanoid" id="A0A165PHD4"/>
<reference evidence="1 2" key="1">
    <citation type="journal article" date="2016" name="Mol. Biol. Evol.">
        <title>Comparative Genomics of Early-Diverging Mushroom-Forming Fungi Provides Insights into the Origins of Lignocellulose Decay Capabilities.</title>
        <authorList>
            <person name="Nagy L.G."/>
            <person name="Riley R."/>
            <person name="Tritt A."/>
            <person name="Adam C."/>
            <person name="Daum C."/>
            <person name="Floudas D."/>
            <person name="Sun H."/>
            <person name="Yadav J.S."/>
            <person name="Pangilinan J."/>
            <person name="Larsson K.H."/>
            <person name="Matsuura K."/>
            <person name="Barry K."/>
            <person name="Labutti K."/>
            <person name="Kuo R."/>
            <person name="Ohm R.A."/>
            <person name="Bhattacharya S.S."/>
            <person name="Shirouzu T."/>
            <person name="Yoshinaga Y."/>
            <person name="Martin F.M."/>
            <person name="Grigoriev I.V."/>
            <person name="Hibbett D.S."/>
        </authorList>
    </citation>
    <scope>NUCLEOTIDE SEQUENCE [LARGE SCALE GENOMIC DNA]</scope>
    <source>
        <strain evidence="1 2">HHB14362 ss-1</strain>
    </source>
</reference>
<dbReference type="CDD" id="cd09917">
    <property type="entry name" value="F-box_SF"/>
    <property type="match status" value="1"/>
</dbReference>
<accession>A0A165PHD4</accession>
<dbReference type="OrthoDB" id="2937708at2759"/>
<dbReference type="Proteomes" id="UP000076761">
    <property type="component" value="Unassembled WGS sequence"/>
</dbReference>
<proteinExistence type="predicted"/>
<protein>
    <submittedName>
        <fullName evidence="1">Uncharacterized protein</fullName>
    </submittedName>
</protein>
<keyword evidence="2" id="KW-1185">Reference proteome</keyword>
<sequence length="568" mass="65070">MPSATCSSVLYLDNRSISQAPMDERVSKRLREESVKAESVSEWGILAPNLVSLSDETIKHIIQSLDDATVHALAFTCHRLHRLLLPEYFERKKETLVFPAPCPLRPWSGLPLTPMHLWFSTTERYRCIPLLRASPMVKFLKELWFRFKSGEYDDMQQAASLMQTVAVVDELCLMWTLRDVIDENPVEFNALSALTLAQMLDGLSGKTIKYIDIRAFNETSTSAVSIDSENFPFTEVVSCKKIVTTFEHVSISLPILGLKHFRLWAIGSFNASPLKRLTLRAHHLPEDAWTELFFGLNLPVLDYLRLDIDSLRSKAFAVFLINHPSLIYLHIEQDLVDADVFCLPCHALPNLRDVTGMTSTIARILRNPSGLPAIECIRTMSGRGLRTRSDLLNLAECMEALAARPVRRQLKLIHDVESVKDSARPPEPPVRTVTNEEGRVIVNPAWTSFWESNKKFCTSISRDENQNPCVDVDILEVALFWKLGFTTAAHYTLDQWLNWCPNVHRIVLLCHWSQYTIDDRDDLLDKIWTHFPSVKVVEIEHSRGAEKESYTRLFSPRRSPKKNRERLY</sequence>
<evidence type="ECO:0000313" key="2">
    <source>
        <dbReference type="Proteomes" id="UP000076761"/>
    </source>
</evidence>
<dbReference type="EMBL" id="KV425611">
    <property type="protein sequence ID" value="KZT21045.1"/>
    <property type="molecule type" value="Genomic_DNA"/>
</dbReference>